<dbReference type="Pfam" id="PF08402">
    <property type="entry name" value="TOBE_2"/>
    <property type="match status" value="1"/>
</dbReference>
<evidence type="ECO:0000313" key="11">
    <source>
        <dbReference type="Proteomes" id="UP000596427"/>
    </source>
</evidence>
<dbReference type="InterPro" id="IPR008995">
    <property type="entry name" value="Mo/tungstate-bd_C_term_dom"/>
</dbReference>
<dbReference type="GO" id="GO:0055052">
    <property type="term" value="C:ATP-binding cassette (ABC) transporter complex, substrate-binding subunit-containing"/>
    <property type="evidence" value="ECO:0007669"/>
    <property type="project" value="TreeGrafter"/>
</dbReference>
<evidence type="ECO:0000256" key="4">
    <source>
        <dbReference type="ARBA" id="ARBA00022475"/>
    </source>
</evidence>
<organism evidence="10 11">
    <name type="scientific">Xanthobacter dioxanivorans</name>
    <dbReference type="NCBI Taxonomy" id="2528964"/>
    <lineage>
        <taxon>Bacteria</taxon>
        <taxon>Pseudomonadati</taxon>
        <taxon>Pseudomonadota</taxon>
        <taxon>Alphaproteobacteria</taxon>
        <taxon>Hyphomicrobiales</taxon>
        <taxon>Xanthobacteraceae</taxon>
        <taxon>Xanthobacter</taxon>
    </lineage>
</organism>
<gene>
    <name evidence="10" type="ORF">EZH22_13150</name>
</gene>
<comment type="subcellular location">
    <subcellularLocation>
        <location evidence="1">Cell inner membrane</location>
        <topology evidence="1">Peripheral membrane protein</topology>
    </subcellularLocation>
</comment>
<dbReference type="InterPro" id="IPR003593">
    <property type="entry name" value="AAA+_ATPase"/>
</dbReference>
<dbReference type="RefSeq" id="WP_203196045.1">
    <property type="nucleotide sequence ID" value="NZ_CP063362.1"/>
</dbReference>
<dbReference type="Pfam" id="PF00005">
    <property type="entry name" value="ABC_tran"/>
    <property type="match status" value="1"/>
</dbReference>
<dbReference type="EMBL" id="CP063362">
    <property type="protein sequence ID" value="QRG09128.1"/>
    <property type="molecule type" value="Genomic_DNA"/>
</dbReference>
<evidence type="ECO:0000313" key="10">
    <source>
        <dbReference type="EMBL" id="QRG09128.1"/>
    </source>
</evidence>
<protein>
    <submittedName>
        <fullName evidence="10">ABC transporter ATP-binding protein</fullName>
    </submittedName>
</protein>
<dbReference type="PROSITE" id="PS50893">
    <property type="entry name" value="ABC_TRANSPORTER_2"/>
    <property type="match status" value="1"/>
</dbReference>
<evidence type="ECO:0000256" key="3">
    <source>
        <dbReference type="ARBA" id="ARBA00022448"/>
    </source>
</evidence>
<keyword evidence="4" id="KW-1003">Cell membrane</keyword>
<keyword evidence="8" id="KW-0472">Membrane</keyword>
<dbReference type="SUPFAM" id="SSF52540">
    <property type="entry name" value="P-loop containing nucleoside triphosphate hydrolases"/>
    <property type="match status" value="1"/>
</dbReference>
<proteinExistence type="inferred from homology"/>
<keyword evidence="5" id="KW-0547">Nucleotide-binding</keyword>
<dbReference type="GO" id="GO:0016887">
    <property type="term" value="F:ATP hydrolysis activity"/>
    <property type="evidence" value="ECO:0007669"/>
    <property type="project" value="InterPro"/>
</dbReference>
<dbReference type="Gene3D" id="2.40.50.100">
    <property type="match status" value="1"/>
</dbReference>
<dbReference type="InterPro" id="IPR027417">
    <property type="entry name" value="P-loop_NTPase"/>
</dbReference>
<dbReference type="SMART" id="SM00382">
    <property type="entry name" value="AAA"/>
    <property type="match status" value="1"/>
</dbReference>
<keyword evidence="3" id="KW-0813">Transport</keyword>
<dbReference type="GO" id="GO:0140359">
    <property type="term" value="F:ABC-type transporter activity"/>
    <property type="evidence" value="ECO:0007669"/>
    <property type="project" value="UniProtKB-ARBA"/>
</dbReference>
<sequence length="401" mass="43281">MDAQINTPAAPHAYAADAAFAAGEQRPAAAPAPFIEVRGLVAAYEGKIAVHGVSLSVPAGAHLSLLGPSGCGKSTMLRSIAGLETPLEGEIIVDGRTVFSSARRINVPAEKRRLSMVFQSYAIWPHMSVKENVGYGLRLQGVRGQELHSRVLSALDMVGMAAYIDRPATDLSGGQQQRVALARAYAFSPKAVLLDEPLSNLDARLRARMRTELKDLQNRLGLTTIYVTHDQEEAMAMSDQIIIMREGRIEQAGRPLDIYDTPRSRFVADFVGAANILEAEVTGRDGSGHILAQVGGAHMRCAPRENLPKVTTGGRQLIAVRTVYPQISTPAATPGESHLPENTWPARIERREILGDVIVYTVGWPGGSIRAHAFPSHLLEEGRPVTLHIPPERAILVAADE</sequence>
<dbReference type="InterPro" id="IPR017871">
    <property type="entry name" value="ABC_transporter-like_CS"/>
</dbReference>
<dbReference type="PROSITE" id="PS00211">
    <property type="entry name" value="ABC_TRANSPORTER_1"/>
    <property type="match status" value="1"/>
</dbReference>
<dbReference type="Proteomes" id="UP000596427">
    <property type="component" value="Chromosome"/>
</dbReference>
<dbReference type="GO" id="GO:0005524">
    <property type="term" value="F:ATP binding"/>
    <property type="evidence" value="ECO:0007669"/>
    <property type="project" value="UniProtKB-KW"/>
</dbReference>
<feature type="domain" description="ABC transporter" evidence="9">
    <location>
        <begin position="35"/>
        <end position="271"/>
    </location>
</feature>
<comment type="similarity">
    <text evidence="2">Belongs to the ABC transporter superfamily.</text>
</comment>
<evidence type="ECO:0000259" key="9">
    <source>
        <dbReference type="PROSITE" id="PS50893"/>
    </source>
</evidence>
<evidence type="ECO:0000256" key="8">
    <source>
        <dbReference type="ARBA" id="ARBA00023136"/>
    </source>
</evidence>
<dbReference type="PANTHER" id="PTHR43875:SF15">
    <property type="entry name" value="TREHALOSE IMPORT ATP-BINDING PROTEIN SUGC"/>
    <property type="match status" value="1"/>
</dbReference>
<dbReference type="InterPro" id="IPR047641">
    <property type="entry name" value="ABC_transpr_MalK/UgpC-like"/>
</dbReference>
<dbReference type="AlphaFoldDB" id="A0A974SM08"/>
<name>A0A974SM08_9HYPH</name>
<evidence type="ECO:0000256" key="1">
    <source>
        <dbReference type="ARBA" id="ARBA00004417"/>
    </source>
</evidence>
<keyword evidence="11" id="KW-1185">Reference proteome</keyword>
<evidence type="ECO:0000256" key="7">
    <source>
        <dbReference type="ARBA" id="ARBA00022967"/>
    </source>
</evidence>
<evidence type="ECO:0000256" key="6">
    <source>
        <dbReference type="ARBA" id="ARBA00022840"/>
    </source>
</evidence>
<keyword evidence="6 10" id="KW-0067">ATP-binding</keyword>
<dbReference type="InterPro" id="IPR013611">
    <property type="entry name" value="Transp-assoc_OB_typ2"/>
</dbReference>
<dbReference type="PANTHER" id="PTHR43875">
    <property type="entry name" value="MALTODEXTRIN IMPORT ATP-BINDING PROTEIN MSMX"/>
    <property type="match status" value="1"/>
</dbReference>
<evidence type="ECO:0000256" key="2">
    <source>
        <dbReference type="ARBA" id="ARBA00005417"/>
    </source>
</evidence>
<dbReference type="Gene3D" id="3.40.50.300">
    <property type="entry name" value="P-loop containing nucleotide triphosphate hydrolases"/>
    <property type="match status" value="1"/>
</dbReference>
<dbReference type="InterPro" id="IPR003439">
    <property type="entry name" value="ABC_transporter-like_ATP-bd"/>
</dbReference>
<dbReference type="KEGG" id="xdi:EZH22_13150"/>
<reference evidence="10 11" key="1">
    <citation type="submission" date="2020-10" db="EMBL/GenBank/DDBJ databases">
        <title>Degradation of 1,4-Dioxane by Xanthobacter sp. YN2, via a Novel Group-2 Soluble Di-Iron Monooxygenase.</title>
        <authorList>
            <person name="Ma F."/>
            <person name="Wang Y."/>
            <person name="Yang J."/>
            <person name="Guo H."/>
            <person name="Su D."/>
            <person name="Yu L."/>
        </authorList>
    </citation>
    <scope>NUCLEOTIDE SEQUENCE [LARGE SCALE GENOMIC DNA]</scope>
    <source>
        <strain evidence="10 11">YN2</strain>
    </source>
</reference>
<dbReference type="SUPFAM" id="SSF50331">
    <property type="entry name" value="MOP-like"/>
    <property type="match status" value="1"/>
</dbReference>
<keyword evidence="7" id="KW-1278">Translocase</keyword>
<accession>A0A974SM08</accession>
<dbReference type="FunFam" id="3.40.50.300:FF:000042">
    <property type="entry name" value="Maltose/maltodextrin ABC transporter, ATP-binding protein"/>
    <property type="match status" value="1"/>
</dbReference>
<evidence type="ECO:0000256" key="5">
    <source>
        <dbReference type="ARBA" id="ARBA00022741"/>
    </source>
</evidence>